<dbReference type="PANTHER" id="PTHR31465:SF1">
    <property type="entry name" value="PROTEIN RTA1-RELATED"/>
    <property type="match status" value="1"/>
</dbReference>
<comment type="subcellular location">
    <subcellularLocation>
        <location evidence="1">Membrane</location>
        <topology evidence="1">Multi-pass membrane protein</topology>
    </subcellularLocation>
</comment>
<feature type="transmembrane region" description="Helical" evidence="6">
    <location>
        <begin position="231"/>
        <end position="253"/>
    </location>
</feature>
<dbReference type="AlphaFoldDB" id="A0A250XJ79"/>
<keyword evidence="4 6" id="KW-0472">Membrane</keyword>
<evidence type="ECO:0000256" key="3">
    <source>
        <dbReference type="ARBA" id="ARBA00022989"/>
    </source>
</evidence>
<feature type="transmembrane region" description="Helical" evidence="6">
    <location>
        <begin position="20"/>
        <end position="41"/>
    </location>
</feature>
<dbReference type="EMBL" id="BEGY01000092">
    <property type="protein sequence ID" value="GAX83128.1"/>
    <property type="molecule type" value="Genomic_DNA"/>
</dbReference>
<feature type="transmembrane region" description="Helical" evidence="6">
    <location>
        <begin position="75"/>
        <end position="98"/>
    </location>
</feature>
<feature type="transmembrane region" description="Helical" evidence="6">
    <location>
        <begin position="48"/>
        <end position="69"/>
    </location>
</feature>
<feature type="compositionally biased region" description="Polar residues" evidence="5">
    <location>
        <begin position="300"/>
        <end position="309"/>
    </location>
</feature>
<feature type="compositionally biased region" description="Low complexity" evidence="5">
    <location>
        <begin position="285"/>
        <end position="299"/>
    </location>
</feature>
<dbReference type="Proteomes" id="UP000232323">
    <property type="component" value="Unassembled WGS sequence"/>
</dbReference>
<evidence type="ECO:0000313" key="7">
    <source>
        <dbReference type="EMBL" id="GAX83128.1"/>
    </source>
</evidence>
<organism evidence="7 8">
    <name type="scientific">Chlamydomonas eustigma</name>
    <dbReference type="NCBI Taxonomy" id="1157962"/>
    <lineage>
        <taxon>Eukaryota</taxon>
        <taxon>Viridiplantae</taxon>
        <taxon>Chlorophyta</taxon>
        <taxon>core chlorophytes</taxon>
        <taxon>Chlorophyceae</taxon>
        <taxon>CS clade</taxon>
        <taxon>Chlamydomonadales</taxon>
        <taxon>Chlamydomonadaceae</taxon>
        <taxon>Chlamydomonas</taxon>
    </lineage>
</organism>
<sequence>MTNVTISTTVKYFGYIPEDGAAWAAMSLFIVLGLLLCWTNWKNQPCKFMIVLVLCAWFEAAGYGIRVLAAHSPSLITFIWPTLFILLVPNAIALVNYIVLGRALAFSGLNVGCLRPNWIARTFFISDVLSFSVQGFGGGLLTSSDNATIQTGEKVILVGLAIQSATLFLFLFCVYNVHARPQYLLKEEKDGQRLVMALYITTLLLFIRSIYRAVEYGTGKDAYIQTHEWPAYAFDTIPISSCYFFYILPTYHYGRCLNDLKKLFASTAPPPPSSPLSSDAQVMLQPPQNSKPSSNSTKTIQLPGSVNYV</sequence>
<feature type="transmembrane region" description="Helical" evidence="6">
    <location>
        <begin position="194"/>
        <end position="211"/>
    </location>
</feature>
<evidence type="ECO:0000313" key="8">
    <source>
        <dbReference type="Proteomes" id="UP000232323"/>
    </source>
</evidence>
<dbReference type="OrthoDB" id="3358017at2759"/>
<keyword evidence="3 6" id="KW-1133">Transmembrane helix</keyword>
<gene>
    <name evidence="7" type="ORF">CEUSTIGMA_g10554.t1</name>
</gene>
<reference evidence="7 8" key="1">
    <citation type="submission" date="2017-08" db="EMBL/GenBank/DDBJ databases">
        <title>Acidophilic green algal genome provides insights into adaptation to an acidic environment.</title>
        <authorList>
            <person name="Hirooka S."/>
            <person name="Hirose Y."/>
            <person name="Kanesaki Y."/>
            <person name="Higuchi S."/>
            <person name="Fujiwara T."/>
            <person name="Onuma R."/>
            <person name="Era A."/>
            <person name="Ohbayashi R."/>
            <person name="Uzuka A."/>
            <person name="Nozaki H."/>
            <person name="Yoshikawa H."/>
            <person name="Miyagishima S.Y."/>
        </authorList>
    </citation>
    <scope>NUCLEOTIDE SEQUENCE [LARGE SCALE GENOMIC DNA]</scope>
    <source>
        <strain evidence="7 8">NIES-2499</strain>
    </source>
</reference>
<proteinExistence type="predicted"/>
<evidence type="ECO:0008006" key="9">
    <source>
        <dbReference type="Google" id="ProtNLM"/>
    </source>
</evidence>
<evidence type="ECO:0000256" key="1">
    <source>
        <dbReference type="ARBA" id="ARBA00004141"/>
    </source>
</evidence>
<evidence type="ECO:0000256" key="6">
    <source>
        <dbReference type="SAM" id="Phobius"/>
    </source>
</evidence>
<protein>
    <recommendedName>
        <fullName evidence="9">RTA1 like protein</fullName>
    </recommendedName>
</protein>
<dbReference type="PANTHER" id="PTHR31465">
    <property type="entry name" value="PROTEIN RTA1-RELATED"/>
    <property type="match status" value="1"/>
</dbReference>
<evidence type="ECO:0000256" key="2">
    <source>
        <dbReference type="ARBA" id="ARBA00022692"/>
    </source>
</evidence>
<feature type="region of interest" description="Disordered" evidence="5">
    <location>
        <begin position="271"/>
        <end position="309"/>
    </location>
</feature>
<comment type="caution">
    <text evidence="7">The sequence shown here is derived from an EMBL/GenBank/DDBJ whole genome shotgun (WGS) entry which is preliminary data.</text>
</comment>
<keyword evidence="8" id="KW-1185">Reference proteome</keyword>
<evidence type="ECO:0000256" key="4">
    <source>
        <dbReference type="ARBA" id="ARBA00023136"/>
    </source>
</evidence>
<evidence type="ECO:0000256" key="5">
    <source>
        <dbReference type="SAM" id="MobiDB-lite"/>
    </source>
</evidence>
<keyword evidence="2 6" id="KW-0812">Transmembrane</keyword>
<feature type="transmembrane region" description="Helical" evidence="6">
    <location>
        <begin position="156"/>
        <end position="174"/>
    </location>
</feature>
<dbReference type="GO" id="GO:0016020">
    <property type="term" value="C:membrane"/>
    <property type="evidence" value="ECO:0007669"/>
    <property type="project" value="UniProtKB-SubCell"/>
</dbReference>
<dbReference type="Pfam" id="PF04479">
    <property type="entry name" value="RTA1"/>
    <property type="match status" value="1"/>
</dbReference>
<name>A0A250XJ79_9CHLO</name>
<accession>A0A250XJ79</accession>
<dbReference type="InterPro" id="IPR007568">
    <property type="entry name" value="RTA1"/>
</dbReference>
<feature type="transmembrane region" description="Helical" evidence="6">
    <location>
        <begin position="118"/>
        <end position="136"/>
    </location>
</feature>